<dbReference type="PANTHER" id="PTHR48022">
    <property type="entry name" value="PLASTIDIC GLUCOSE TRANSPORTER 4"/>
    <property type="match status" value="1"/>
</dbReference>
<comment type="subcellular location">
    <subcellularLocation>
        <location evidence="1">Membrane</location>
        <topology evidence="1">Multi-pass membrane protein</topology>
    </subcellularLocation>
</comment>
<feature type="transmembrane region" description="Helical" evidence="7">
    <location>
        <begin position="12"/>
        <end position="35"/>
    </location>
</feature>
<dbReference type="InterPro" id="IPR050360">
    <property type="entry name" value="MFS_Sugar_Transporters"/>
</dbReference>
<dbReference type="InterPro" id="IPR020846">
    <property type="entry name" value="MFS_dom"/>
</dbReference>
<feature type="transmembrane region" description="Helical" evidence="7">
    <location>
        <begin position="268"/>
        <end position="291"/>
    </location>
</feature>
<feature type="transmembrane region" description="Helical" evidence="7">
    <location>
        <begin position="432"/>
        <end position="451"/>
    </location>
</feature>
<feature type="transmembrane region" description="Helical" evidence="7">
    <location>
        <begin position="81"/>
        <end position="99"/>
    </location>
</feature>
<feature type="transmembrane region" description="Helical" evidence="7">
    <location>
        <begin position="303"/>
        <end position="324"/>
    </location>
</feature>
<keyword evidence="5 7" id="KW-0472">Membrane</keyword>
<comment type="similarity">
    <text evidence="2">Belongs to the major facilitator superfamily. Sugar transporter (TC 2.A.1.1) family.</text>
</comment>
<protein>
    <recommendedName>
        <fullName evidence="8">Major facilitator superfamily (MFS) profile domain-containing protein</fullName>
    </recommendedName>
</protein>
<comment type="caution">
    <text evidence="9">The sequence shown here is derived from an EMBL/GenBank/DDBJ whole genome shotgun (WGS) entry which is preliminary data.</text>
</comment>
<gene>
    <name evidence="9" type="ORF">NKR23_g7310</name>
</gene>
<dbReference type="EMBL" id="JANBVO010000022">
    <property type="protein sequence ID" value="KAJ9142322.1"/>
    <property type="molecule type" value="Genomic_DNA"/>
</dbReference>
<feature type="transmembrane region" description="Helical" evidence="7">
    <location>
        <begin position="55"/>
        <end position="74"/>
    </location>
</feature>
<dbReference type="PROSITE" id="PS00216">
    <property type="entry name" value="SUGAR_TRANSPORT_1"/>
    <property type="match status" value="1"/>
</dbReference>
<evidence type="ECO:0000259" key="8">
    <source>
        <dbReference type="PROSITE" id="PS50850"/>
    </source>
</evidence>
<dbReference type="SUPFAM" id="SSF103473">
    <property type="entry name" value="MFS general substrate transporter"/>
    <property type="match status" value="1"/>
</dbReference>
<dbReference type="PROSITE" id="PS50850">
    <property type="entry name" value="MFS"/>
    <property type="match status" value="1"/>
</dbReference>
<feature type="region of interest" description="Disordered" evidence="6">
    <location>
        <begin position="477"/>
        <end position="509"/>
    </location>
</feature>
<dbReference type="GO" id="GO:0005351">
    <property type="term" value="F:carbohydrate:proton symporter activity"/>
    <property type="evidence" value="ECO:0007669"/>
    <property type="project" value="TreeGrafter"/>
</dbReference>
<keyword evidence="3 7" id="KW-0812">Transmembrane</keyword>
<feature type="compositionally biased region" description="Basic and acidic residues" evidence="6">
    <location>
        <begin position="493"/>
        <end position="509"/>
    </location>
</feature>
<dbReference type="InterPro" id="IPR005828">
    <property type="entry name" value="MFS_sugar_transport-like"/>
</dbReference>
<sequence length="509" mass="56220">MARRSQQKRAIQLMLILCMAWLFYSLDGAVISVLITNEDFLKTFNVDADRLGLFSLFPSIGALISVLGVGATINRIFGRKISFQIATFLVVFGVILQTFTNNWPAVLAGRIIMGIGGDANGLVLGYYVTEISPKAVRGRALIFVQQFSSSFLNIAGTWIAYGISFLPQDKSYSWKVANSMQFVPGVIFFCLTFLLPESPRWLARKYPQDDGPMIKSLASIRDLPLDHPSIIEEAKEIRDYDTWYILHGSVKVWNIFTSKRLFKRVFNAFIPMLAQQFSGVGVLTIYAAIIYQPLGLNNQHNALLLNSCLQILYAVAALGSSYVIEKVGRRPCIVWGSLINTIGLAFIAGLSIGYEDSINKVANGWVVAFIALMTCNYWLLTTGPTVVYVNEILPSQAREVGVGMCQVIPCAVAVALGQKWPLATEKLGAKSYLVLLCLSGVSFALNWWFVVEPKGLSIERIDVLFGEHDHVAEVRGEFEEEKTTTATGGIGEPKAEALHSEPNHVDARL</sequence>
<feature type="transmembrane region" description="Helical" evidence="7">
    <location>
        <begin position="105"/>
        <end position="128"/>
    </location>
</feature>
<evidence type="ECO:0000256" key="7">
    <source>
        <dbReference type="SAM" id="Phobius"/>
    </source>
</evidence>
<reference evidence="9" key="1">
    <citation type="submission" date="2022-07" db="EMBL/GenBank/DDBJ databases">
        <title>Fungi with potential for degradation of polypropylene.</title>
        <authorList>
            <person name="Gostincar C."/>
        </authorList>
    </citation>
    <scope>NUCLEOTIDE SEQUENCE</scope>
    <source>
        <strain evidence="9">EXF-13308</strain>
    </source>
</reference>
<dbReference type="PANTHER" id="PTHR48022:SF2">
    <property type="entry name" value="PLASTIDIC GLUCOSE TRANSPORTER 4"/>
    <property type="match status" value="1"/>
</dbReference>
<feature type="transmembrane region" description="Helical" evidence="7">
    <location>
        <begin position="366"/>
        <end position="388"/>
    </location>
</feature>
<name>A0AA38RBP2_9PEZI</name>
<dbReference type="Proteomes" id="UP001174694">
    <property type="component" value="Unassembled WGS sequence"/>
</dbReference>
<accession>A0AA38RBP2</accession>
<dbReference type="GO" id="GO:0016020">
    <property type="term" value="C:membrane"/>
    <property type="evidence" value="ECO:0007669"/>
    <property type="project" value="UniProtKB-SubCell"/>
</dbReference>
<evidence type="ECO:0000313" key="10">
    <source>
        <dbReference type="Proteomes" id="UP001174694"/>
    </source>
</evidence>
<organism evidence="9 10">
    <name type="scientific">Pleurostoma richardsiae</name>
    <dbReference type="NCBI Taxonomy" id="41990"/>
    <lineage>
        <taxon>Eukaryota</taxon>
        <taxon>Fungi</taxon>
        <taxon>Dikarya</taxon>
        <taxon>Ascomycota</taxon>
        <taxon>Pezizomycotina</taxon>
        <taxon>Sordariomycetes</taxon>
        <taxon>Sordariomycetidae</taxon>
        <taxon>Calosphaeriales</taxon>
        <taxon>Pleurostomataceae</taxon>
        <taxon>Pleurostoma</taxon>
    </lineage>
</organism>
<dbReference type="InterPro" id="IPR005829">
    <property type="entry name" value="Sugar_transporter_CS"/>
</dbReference>
<dbReference type="Pfam" id="PF00083">
    <property type="entry name" value="Sugar_tr"/>
    <property type="match status" value="1"/>
</dbReference>
<evidence type="ECO:0000256" key="5">
    <source>
        <dbReference type="ARBA" id="ARBA00023136"/>
    </source>
</evidence>
<evidence type="ECO:0000313" key="9">
    <source>
        <dbReference type="EMBL" id="KAJ9142322.1"/>
    </source>
</evidence>
<evidence type="ECO:0000256" key="6">
    <source>
        <dbReference type="SAM" id="MobiDB-lite"/>
    </source>
</evidence>
<dbReference type="AlphaFoldDB" id="A0AA38RBP2"/>
<evidence type="ECO:0000256" key="4">
    <source>
        <dbReference type="ARBA" id="ARBA00022989"/>
    </source>
</evidence>
<dbReference type="Gene3D" id="1.20.1250.20">
    <property type="entry name" value="MFS general substrate transporter like domains"/>
    <property type="match status" value="1"/>
</dbReference>
<keyword evidence="4 7" id="KW-1133">Transmembrane helix</keyword>
<evidence type="ECO:0000256" key="2">
    <source>
        <dbReference type="ARBA" id="ARBA00010992"/>
    </source>
</evidence>
<keyword evidence="10" id="KW-1185">Reference proteome</keyword>
<evidence type="ECO:0000256" key="3">
    <source>
        <dbReference type="ARBA" id="ARBA00022692"/>
    </source>
</evidence>
<feature type="transmembrane region" description="Helical" evidence="7">
    <location>
        <begin position="176"/>
        <end position="195"/>
    </location>
</feature>
<proteinExistence type="inferred from homology"/>
<feature type="domain" description="Major facilitator superfamily (MFS) profile" evidence="8">
    <location>
        <begin position="13"/>
        <end position="454"/>
    </location>
</feature>
<evidence type="ECO:0000256" key="1">
    <source>
        <dbReference type="ARBA" id="ARBA00004141"/>
    </source>
</evidence>
<feature type="transmembrane region" description="Helical" evidence="7">
    <location>
        <begin position="400"/>
        <end position="420"/>
    </location>
</feature>
<feature type="transmembrane region" description="Helical" evidence="7">
    <location>
        <begin position="140"/>
        <end position="164"/>
    </location>
</feature>
<dbReference type="InterPro" id="IPR036259">
    <property type="entry name" value="MFS_trans_sf"/>
</dbReference>
<feature type="transmembrane region" description="Helical" evidence="7">
    <location>
        <begin position="333"/>
        <end position="354"/>
    </location>
</feature>